<dbReference type="Pfam" id="PF19830">
    <property type="entry name" value="DUF6311"/>
    <property type="match status" value="1"/>
</dbReference>
<dbReference type="Pfam" id="PF25853">
    <property type="entry name" value="DUF6311_C"/>
    <property type="match status" value="1"/>
</dbReference>
<reference evidence="4 5" key="1">
    <citation type="submission" date="2016-10" db="EMBL/GenBank/DDBJ databases">
        <authorList>
            <person name="de Groot N.N."/>
        </authorList>
    </citation>
    <scope>NUCLEOTIDE SEQUENCE [LARGE SCALE GENOMIC DNA]</scope>
    <source>
        <strain evidence="4 5">LMG 26867</strain>
    </source>
</reference>
<feature type="transmembrane region" description="Helical" evidence="1">
    <location>
        <begin position="12"/>
        <end position="31"/>
    </location>
</feature>
<feature type="transmembrane region" description="Helical" evidence="1">
    <location>
        <begin position="154"/>
        <end position="170"/>
    </location>
</feature>
<protein>
    <submittedName>
        <fullName evidence="4">Uncharacterized protein</fullName>
    </submittedName>
</protein>
<keyword evidence="1" id="KW-1133">Transmembrane helix</keyword>
<feature type="transmembrane region" description="Helical" evidence="1">
    <location>
        <begin position="100"/>
        <end position="118"/>
    </location>
</feature>
<sequence>MKASGKHWAQALLPLLMGVVAFFMVIGPRALDPQNIAWLESGDPATHYLGWVFFRHSPWTFPLGLNPSYGIELGSAIIFSDSNPLLALLFKPFSAWLPETFQYFGLWLLACFVLQAWFAWKLMGLLTPNVVLRLLGTGLFLFSPPMFLRMGGHLSLAGHFLILAALYLALHPGVQKRRWAWGTLLAATALVHAYLLAMVALIWIADLVGRTRKGQMTRRTALIEWAVLFLLVSLCCWQAGYFSVGKGAVAGGFGLYRMNLLSLVDASGWSAIVPNLPEGPGDYEGFNYLGAGTLLLAIFAGIALLRGKTAFANAVRGLPILLLALIGLLLFALTNDIGLGSLNAHYPLPKALVKSANIFRASGRMFWPAFYVIVFVIIYLVVRGNRPRIAMCLVAVALCVQVVDTRNGWAGLRQSRMMAPASEWATPLQDPFWNSAAAHYANIRRLPPQNQPDSWQPLANFAAVHGLKTDATYLGRMSTSALEQAEQKPRRMLDSGQYEADSLYILDEKARLDAVKTINSQTDLLTRIDGLVVLAPGWKRCAECLAVEDEGRQMPSVPLIKVGQRQVFNHTSQHLSQGWGAPEDWGTWSDGAQADILLRIPPQAQSIVIEALAFVFPKHAEQTAVFTLNGVPALTTRLTRIQDNRIEIPITAAIRETVASDAIVQIHVQLPDAISPKQLGLGEDQRVLGLGMKALTVQ</sequence>
<dbReference type="AlphaFoldDB" id="A0A1H1R104"/>
<feature type="transmembrane region" description="Helical" evidence="1">
    <location>
        <begin position="365"/>
        <end position="382"/>
    </location>
</feature>
<keyword evidence="1" id="KW-0812">Transmembrane</keyword>
<organism evidence="4 5">
    <name type="scientific">Pseudomonas prosekii</name>
    <dbReference type="NCBI Taxonomy" id="1148509"/>
    <lineage>
        <taxon>Bacteria</taxon>
        <taxon>Pseudomonadati</taxon>
        <taxon>Pseudomonadota</taxon>
        <taxon>Gammaproteobacteria</taxon>
        <taxon>Pseudomonadales</taxon>
        <taxon>Pseudomonadaceae</taxon>
        <taxon>Pseudomonas</taxon>
    </lineage>
</organism>
<evidence type="ECO:0000259" key="2">
    <source>
        <dbReference type="Pfam" id="PF19830"/>
    </source>
</evidence>
<feature type="transmembrane region" description="Helical" evidence="1">
    <location>
        <begin position="317"/>
        <end position="334"/>
    </location>
</feature>
<feature type="transmembrane region" description="Helical" evidence="1">
    <location>
        <begin position="225"/>
        <end position="244"/>
    </location>
</feature>
<dbReference type="RefSeq" id="WP_092271772.1">
    <property type="nucleotide sequence ID" value="NZ_LT629762.1"/>
</dbReference>
<feature type="domain" description="DUF6311" evidence="2">
    <location>
        <begin position="16"/>
        <end position="406"/>
    </location>
</feature>
<keyword evidence="1" id="KW-0472">Membrane</keyword>
<gene>
    <name evidence="4" type="ORF">SAMN05216222_1125</name>
</gene>
<feature type="transmembrane region" description="Helical" evidence="1">
    <location>
        <begin position="285"/>
        <end position="305"/>
    </location>
</feature>
<proteinExistence type="predicted"/>
<accession>A0A1H1R104</accession>
<dbReference type="EMBL" id="LT629762">
    <property type="protein sequence ID" value="SDS29286.1"/>
    <property type="molecule type" value="Genomic_DNA"/>
</dbReference>
<dbReference type="STRING" id="1148509.SAMN05216222_1125"/>
<evidence type="ECO:0000313" key="5">
    <source>
        <dbReference type="Proteomes" id="UP000198481"/>
    </source>
</evidence>
<feature type="transmembrane region" description="Helical" evidence="1">
    <location>
        <begin position="130"/>
        <end position="148"/>
    </location>
</feature>
<evidence type="ECO:0000256" key="1">
    <source>
        <dbReference type="SAM" id="Phobius"/>
    </source>
</evidence>
<dbReference type="InterPro" id="IPR046278">
    <property type="entry name" value="DUF6311"/>
</dbReference>
<dbReference type="Proteomes" id="UP000198481">
    <property type="component" value="Chromosome I"/>
</dbReference>
<feature type="transmembrane region" description="Helical" evidence="1">
    <location>
        <begin position="182"/>
        <end position="205"/>
    </location>
</feature>
<name>A0A1H1R104_9PSED</name>
<dbReference type="InterPro" id="IPR058671">
    <property type="entry name" value="DUF6311_C"/>
</dbReference>
<evidence type="ECO:0000313" key="4">
    <source>
        <dbReference type="EMBL" id="SDS29286.1"/>
    </source>
</evidence>
<evidence type="ECO:0000259" key="3">
    <source>
        <dbReference type="Pfam" id="PF25853"/>
    </source>
</evidence>
<feature type="domain" description="DUF6311" evidence="3">
    <location>
        <begin position="432"/>
        <end position="536"/>
    </location>
</feature>